<proteinExistence type="inferred from homology"/>
<dbReference type="Gene3D" id="1.10.10.10">
    <property type="entry name" value="Winged helix-like DNA-binding domain superfamily/Winged helix DNA-binding domain"/>
    <property type="match status" value="1"/>
</dbReference>
<keyword evidence="7" id="KW-1185">Reference proteome</keyword>
<dbReference type="PANTHER" id="PTHR30126:SF39">
    <property type="entry name" value="HTH-TYPE TRANSCRIPTIONAL REGULATOR CYSL"/>
    <property type="match status" value="1"/>
</dbReference>
<gene>
    <name evidence="6" type="ORF">ACFSNC_06685</name>
</gene>
<evidence type="ECO:0000256" key="3">
    <source>
        <dbReference type="ARBA" id="ARBA00023125"/>
    </source>
</evidence>
<evidence type="ECO:0000256" key="2">
    <source>
        <dbReference type="ARBA" id="ARBA00023015"/>
    </source>
</evidence>
<keyword evidence="2" id="KW-0805">Transcription regulation</keyword>
<reference evidence="7" key="1">
    <citation type="journal article" date="2019" name="Int. J. Syst. Evol. Microbiol.">
        <title>The Global Catalogue of Microorganisms (GCM) 10K type strain sequencing project: providing services to taxonomists for standard genome sequencing and annotation.</title>
        <authorList>
            <consortium name="The Broad Institute Genomics Platform"/>
            <consortium name="The Broad Institute Genome Sequencing Center for Infectious Disease"/>
            <person name="Wu L."/>
            <person name="Ma J."/>
        </authorList>
    </citation>
    <scope>NUCLEOTIDE SEQUENCE [LARGE SCALE GENOMIC DNA]</scope>
    <source>
        <strain evidence="7">CCM 7435</strain>
    </source>
</reference>
<dbReference type="CDD" id="cd08420">
    <property type="entry name" value="PBP2_CysL_like"/>
    <property type="match status" value="1"/>
</dbReference>
<dbReference type="Proteomes" id="UP001597299">
    <property type="component" value="Unassembled WGS sequence"/>
</dbReference>
<evidence type="ECO:0000259" key="5">
    <source>
        <dbReference type="PROSITE" id="PS50931"/>
    </source>
</evidence>
<organism evidence="6 7">
    <name type="scientific">Ancylobacter oerskovii</name>
    <dbReference type="NCBI Taxonomy" id="459519"/>
    <lineage>
        <taxon>Bacteria</taxon>
        <taxon>Pseudomonadati</taxon>
        <taxon>Pseudomonadota</taxon>
        <taxon>Alphaproteobacteria</taxon>
        <taxon>Hyphomicrobiales</taxon>
        <taxon>Xanthobacteraceae</taxon>
        <taxon>Ancylobacter</taxon>
    </lineage>
</organism>
<comment type="caution">
    <text evidence="6">The sequence shown here is derived from an EMBL/GenBank/DDBJ whole genome shotgun (WGS) entry which is preliminary data.</text>
</comment>
<dbReference type="InterPro" id="IPR036388">
    <property type="entry name" value="WH-like_DNA-bd_sf"/>
</dbReference>
<dbReference type="PANTHER" id="PTHR30126">
    <property type="entry name" value="HTH-TYPE TRANSCRIPTIONAL REGULATOR"/>
    <property type="match status" value="1"/>
</dbReference>
<dbReference type="Pfam" id="PF00126">
    <property type="entry name" value="HTH_1"/>
    <property type="match status" value="1"/>
</dbReference>
<dbReference type="RefSeq" id="WP_213353244.1">
    <property type="nucleotide sequence ID" value="NZ_JAHBGB010000033.1"/>
</dbReference>
<comment type="similarity">
    <text evidence="1">Belongs to the LysR transcriptional regulatory family.</text>
</comment>
<dbReference type="EMBL" id="JBHUHD010000001">
    <property type="protein sequence ID" value="MFD2140077.1"/>
    <property type="molecule type" value="Genomic_DNA"/>
</dbReference>
<dbReference type="Pfam" id="PF03466">
    <property type="entry name" value="LysR_substrate"/>
    <property type="match status" value="1"/>
</dbReference>
<evidence type="ECO:0000313" key="6">
    <source>
        <dbReference type="EMBL" id="MFD2140077.1"/>
    </source>
</evidence>
<dbReference type="InterPro" id="IPR005119">
    <property type="entry name" value="LysR_subst-bd"/>
</dbReference>
<evidence type="ECO:0000256" key="1">
    <source>
        <dbReference type="ARBA" id="ARBA00009437"/>
    </source>
</evidence>
<feature type="domain" description="HTH lysR-type" evidence="5">
    <location>
        <begin position="1"/>
        <end position="58"/>
    </location>
</feature>
<dbReference type="Gene3D" id="3.40.190.290">
    <property type="match status" value="1"/>
</dbReference>
<evidence type="ECO:0000256" key="4">
    <source>
        <dbReference type="ARBA" id="ARBA00023163"/>
    </source>
</evidence>
<evidence type="ECO:0000313" key="7">
    <source>
        <dbReference type="Proteomes" id="UP001597299"/>
    </source>
</evidence>
<keyword evidence="4" id="KW-0804">Transcription</keyword>
<dbReference type="PRINTS" id="PR00039">
    <property type="entry name" value="HTHLYSR"/>
</dbReference>
<keyword evidence="3" id="KW-0238">DNA-binding</keyword>
<dbReference type="InterPro" id="IPR000847">
    <property type="entry name" value="LysR_HTH_N"/>
</dbReference>
<sequence>MTLEQLRIFVAVAARQHVTKGAADLNLTQSATSAAIAALEARYATKLFDRIGRRIELTEAGRLFLVEARAVLAQAAAAEKVLADLSGLAHGALSLAASQTIAGYWLPRQVERFRARHPGISVRIAIGNTDFVAGQVRLGEADLGFAEGELDDPALAVWPVAQDEMVLVTPVTHPWAWRAPTGPEQLLAGPWVLREPGSGTRAVLEAHLAGLGLPPERLNVALEYPSNEAVRAAVEAGSGVSVLSRRVAAAAIRAGTLAEIAFPLPPRRFLALRHKERYRTRAAQAFLDLVAETDGD</sequence>
<name>A0ABW4YUM4_9HYPH</name>
<dbReference type="SUPFAM" id="SSF53850">
    <property type="entry name" value="Periplasmic binding protein-like II"/>
    <property type="match status" value="1"/>
</dbReference>
<dbReference type="SUPFAM" id="SSF46785">
    <property type="entry name" value="Winged helix' DNA-binding domain"/>
    <property type="match status" value="1"/>
</dbReference>
<dbReference type="InterPro" id="IPR036390">
    <property type="entry name" value="WH_DNA-bd_sf"/>
</dbReference>
<accession>A0ABW4YUM4</accession>
<dbReference type="PROSITE" id="PS50931">
    <property type="entry name" value="HTH_LYSR"/>
    <property type="match status" value="1"/>
</dbReference>
<protein>
    <submittedName>
        <fullName evidence="6">LysR family transcriptional regulator</fullName>
    </submittedName>
</protein>